<dbReference type="Proteomes" id="UP000069241">
    <property type="component" value="Chromosome"/>
</dbReference>
<proteinExistence type="predicted"/>
<dbReference type="STRING" id="44742.AXF13_01230"/>
<dbReference type="Pfam" id="PF05930">
    <property type="entry name" value="Phage_AlpA"/>
    <property type="match status" value="1"/>
</dbReference>
<keyword evidence="2" id="KW-1185">Reference proteome</keyword>
<dbReference type="KEGG" id="dfi:AXF13_01230"/>
<protein>
    <submittedName>
        <fullName evidence="1">Transcriptional regulator</fullName>
    </submittedName>
</protein>
<reference evidence="2" key="1">
    <citation type="submission" date="2016-02" db="EMBL/GenBank/DDBJ databases">
        <authorList>
            <person name="Holder M.E."/>
            <person name="Ajami N.J."/>
            <person name="Petrosino J.F."/>
        </authorList>
    </citation>
    <scope>NUCLEOTIDE SEQUENCE [LARGE SCALE GENOMIC DNA]</scope>
    <source>
        <strain evidence="2">CCUG 45958</strain>
    </source>
</reference>
<gene>
    <name evidence="1" type="ORF">AXF13_01230</name>
</gene>
<dbReference type="EMBL" id="CP014229">
    <property type="protein sequence ID" value="AMD88849.1"/>
    <property type="molecule type" value="Genomic_DNA"/>
</dbReference>
<evidence type="ECO:0000313" key="2">
    <source>
        <dbReference type="Proteomes" id="UP000069241"/>
    </source>
</evidence>
<organism evidence="1 2">
    <name type="scientific">Desulfovibrio fairfieldensis</name>
    <dbReference type="NCBI Taxonomy" id="44742"/>
    <lineage>
        <taxon>Bacteria</taxon>
        <taxon>Pseudomonadati</taxon>
        <taxon>Thermodesulfobacteriota</taxon>
        <taxon>Desulfovibrionia</taxon>
        <taxon>Desulfovibrionales</taxon>
        <taxon>Desulfovibrionaceae</taxon>
        <taxon>Desulfovibrio</taxon>
    </lineage>
</organism>
<dbReference type="RefSeq" id="WP_062251340.1">
    <property type="nucleotide sequence ID" value="NZ_CP014229.1"/>
</dbReference>
<dbReference type="AlphaFoldDB" id="A0A109W3K3"/>
<evidence type="ECO:0000313" key="1">
    <source>
        <dbReference type="EMBL" id="AMD88849.1"/>
    </source>
</evidence>
<dbReference type="InterPro" id="IPR010260">
    <property type="entry name" value="AlpA"/>
</dbReference>
<name>A0A109W3K3_9BACT</name>
<accession>A0A109W3K3</accession>
<sequence>MSQRIPTLPVTGFLRLNDVLKFIPIKKTRWYKGVKSGEFPRPIAFSPRVKVYRVEDIRALIEQFGSQSTEGAE</sequence>